<reference evidence="1 2" key="1">
    <citation type="submission" date="2018-06" db="EMBL/GenBank/DDBJ databases">
        <authorList>
            <consortium name="Pathogen Informatics"/>
            <person name="Doyle S."/>
        </authorList>
    </citation>
    <scope>NUCLEOTIDE SEQUENCE [LARGE SCALE GENOMIC DNA]</scope>
    <source>
        <strain evidence="1 2">NCTC11842</strain>
    </source>
</reference>
<dbReference type="RefSeq" id="WP_073450796.1">
    <property type="nucleotide sequence ID" value="NZ_FQYS01000024.1"/>
</dbReference>
<dbReference type="EMBL" id="UAUF01000002">
    <property type="protein sequence ID" value="SPZ00238.1"/>
    <property type="molecule type" value="Genomic_DNA"/>
</dbReference>
<name>A0A2X2BZE4_PSELU</name>
<dbReference type="AlphaFoldDB" id="A0A2X2BZE4"/>
<organism evidence="1 2">
    <name type="scientific">Pseudomonas luteola</name>
    <dbReference type="NCBI Taxonomy" id="47886"/>
    <lineage>
        <taxon>Bacteria</taxon>
        <taxon>Pseudomonadati</taxon>
        <taxon>Pseudomonadota</taxon>
        <taxon>Gammaproteobacteria</taxon>
        <taxon>Pseudomonadales</taxon>
        <taxon>Pseudomonadaceae</taxon>
        <taxon>Pseudomonas</taxon>
    </lineage>
</organism>
<proteinExistence type="predicted"/>
<evidence type="ECO:0000313" key="1">
    <source>
        <dbReference type="EMBL" id="SPZ00238.1"/>
    </source>
</evidence>
<evidence type="ECO:0000313" key="2">
    <source>
        <dbReference type="Proteomes" id="UP000250443"/>
    </source>
</evidence>
<protein>
    <submittedName>
        <fullName evidence="1">Uncharacterized protein</fullName>
    </submittedName>
</protein>
<accession>A0A2X2BZE4</accession>
<sequence length="244" mass="28347">MMLLSTRTVLADDGSYLVYWWTGLKKKGVLSVQFKDYIKDVKLAVELVAIRHLLYFRQVFNRYPITGAGIYLSVTDEAMVEILGNGLPPKHLYPYAALLGRLYGSKIQVPNERDLPFNRDDPDFGEVEYVYPTEEYRQCKVMLETPALGRISLTQHAVDAYFERVSSGKPRCPWSSLARRLSHPELRLVPMPERIRRHKLFKFGSVDEVETWGHETSKFLYLLIRDGEQKTVVTCFERRPQDRV</sequence>
<dbReference type="Proteomes" id="UP000250443">
    <property type="component" value="Unassembled WGS sequence"/>
</dbReference>
<gene>
    <name evidence="1" type="ORF">NCTC11842_00383</name>
</gene>